<dbReference type="OMA" id="GEHFKYL"/>
<keyword evidence="4 7" id="KW-0747">Spliceosome</keyword>
<comment type="function">
    <text evidence="7">Required for pre-mRNA splicing.</text>
</comment>
<dbReference type="EMBL" id="GL996499">
    <property type="protein sequence ID" value="EGW35257.1"/>
    <property type="molecule type" value="Genomic_DNA"/>
</dbReference>
<proteinExistence type="inferred from homology"/>
<keyword evidence="5 7" id="KW-0508">mRNA splicing</keyword>
<dbReference type="GeneID" id="18869524"/>
<evidence type="ECO:0000256" key="2">
    <source>
        <dbReference type="ARBA" id="ARBA00006164"/>
    </source>
</evidence>
<dbReference type="Pfam" id="PF03371">
    <property type="entry name" value="PRP38"/>
    <property type="match status" value="1"/>
</dbReference>
<dbReference type="AlphaFoldDB" id="G3AGB8"/>
<evidence type="ECO:0000256" key="3">
    <source>
        <dbReference type="ARBA" id="ARBA00022664"/>
    </source>
</evidence>
<comment type="subcellular location">
    <subcellularLocation>
        <location evidence="1 7">Nucleus</location>
    </subcellularLocation>
</comment>
<organism evidence="9">
    <name type="scientific">Spathaspora passalidarum (strain NRRL Y-27907 / 11-Y1)</name>
    <dbReference type="NCBI Taxonomy" id="619300"/>
    <lineage>
        <taxon>Eukaryota</taxon>
        <taxon>Fungi</taxon>
        <taxon>Dikarya</taxon>
        <taxon>Ascomycota</taxon>
        <taxon>Saccharomycotina</taxon>
        <taxon>Pichiomycetes</taxon>
        <taxon>Debaryomycetaceae</taxon>
        <taxon>Spathaspora</taxon>
    </lineage>
</organism>
<keyword evidence="3 7" id="KW-0507">mRNA processing</keyword>
<evidence type="ECO:0000256" key="6">
    <source>
        <dbReference type="ARBA" id="ARBA00023242"/>
    </source>
</evidence>
<comment type="similarity">
    <text evidence="2 7">Belongs to the PRP38 family.</text>
</comment>
<evidence type="ECO:0000313" key="8">
    <source>
        <dbReference type="EMBL" id="EGW35257.1"/>
    </source>
</evidence>
<sequence>MSTKETVHHKKQATYQDKRNVLNKAYLIEPIIRHRIQDSIFYKQHLYLTNEATILPIIVEHVKYVSGTDSSGRPSPFICCLLRMLELEPSKDMIDTYLTQLGFNEFKYLTALALIYVRLVYSSDVVYKTFDPYFQDARKLRVKLKSPIFNEVKLPIGYSLTYIDAWVDELLTRERVVDIILPRLVPRIKFVESGVLPPRQYYIDIEQANSDNGDAVSDDSYASDSD</sequence>
<evidence type="ECO:0000256" key="4">
    <source>
        <dbReference type="ARBA" id="ARBA00022728"/>
    </source>
</evidence>
<dbReference type="RefSeq" id="XP_007372669.1">
    <property type="nucleotide sequence ID" value="XM_007372607.1"/>
</dbReference>
<protein>
    <recommendedName>
        <fullName evidence="7">Pre-mRNA-splicing factor 38</fullName>
    </recommendedName>
</protein>
<dbReference type="PANTHER" id="PTHR23142">
    <property type="entry name" value="PRE-MRNA-SPLICING FACTOR 38A-RELATED"/>
    <property type="match status" value="1"/>
</dbReference>
<dbReference type="GO" id="GO:0005681">
    <property type="term" value="C:spliceosomal complex"/>
    <property type="evidence" value="ECO:0007669"/>
    <property type="project" value="UniProtKB-KW"/>
</dbReference>
<dbReference type="STRING" id="619300.G3AGB8"/>
<dbReference type="HOGENOM" id="CLU_039466_2_1_1"/>
<keyword evidence="9" id="KW-1185">Reference proteome</keyword>
<dbReference type="Proteomes" id="UP000000709">
    <property type="component" value="Unassembled WGS sequence"/>
</dbReference>
<dbReference type="InterPro" id="IPR005037">
    <property type="entry name" value="PRP38"/>
</dbReference>
<dbReference type="InParanoid" id="G3AGB8"/>
<reference evidence="8 9" key="1">
    <citation type="journal article" date="2011" name="Proc. Natl. Acad. Sci. U.S.A.">
        <title>Comparative genomics of xylose-fermenting fungi for enhanced biofuel production.</title>
        <authorList>
            <person name="Wohlbach D.J."/>
            <person name="Kuo A."/>
            <person name="Sato T.K."/>
            <person name="Potts K.M."/>
            <person name="Salamov A.A."/>
            <person name="LaButti K.M."/>
            <person name="Sun H."/>
            <person name="Clum A."/>
            <person name="Pangilinan J.L."/>
            <person name="Lindquist E.A."/>
            <person name="Lucas S."/>
            <person name="Lapidus A."/>
            <person name="Jin M."/>
            <person name="Gunawan C."/>
            <person name="Balan V."/>
            <person name="Dale B.E."/>
            <person name="Jeffries T.W."/>
            <person name="Zinkel R."/>
            <person name="Barry K.W."/>
            <person name="Grigoriev I.V."/>
            <person name="Gasch A.P."/>
        </authorList>
    </citation>
    <scope>NUCLEOTIDE SEQUENCE [LARGE SCALE GENOMIC DNA]</scope>
    <source>
        <strain evidence="9">NRRL Y-27907 / 11-Y1</strain>
    </source>
</reference>
<accession>G3AGB8</accession>
<evidence type="ECO:0000256" key="5">
    <source>
        <dbReference type="ARBA" id="ARBA00023187"/>
    </source>
</evidence>
<dbReference type="GO" id="GO:0000398">
    <property type="term" value="P:mRNA splicing, via spliceosome"/>
    <property type="evidence" value="ECO:0007669"/>
    <property type="project" value="UniProtKB-UniRule"/>
</dbReference>
<keyword evidence="6 7" id="KW-0539">Nucleus</keyword>
<dbReference type="KEGG" id="spaa:SPAPADRAFT_130731"/>
<evidence type="ECO:0000256" key="1">
    <source>
        <dbReference type="ARBA" id="ARBA00004123"/>
    </source>
</evidence>
<dbReference type="OrthoDB" id="190958at2759"/>
<evidence type="ECO:0000256" key="7">
    <source>
        <dbReference type="RuleBase" id="RU367025"/>
    </source>
</evidence>
<gene>
    <name evidence="8" type="ORF">SPAPADRAFT_130731</name>
</gene>
<dbReference type="eggNOG" id="KOG2889">
    <property type="taxonomic scope" value="Eukaryota"/>
</dbReference>
<name>G3AGB8_SPAPN</name>
<evidence type="ECO:0000313" key="9">
    <source>
        <dbReference type="Proteomes" id="UP000000709"/>
    </source>
</evidence>